<dbReference type="RefSeq" id="WP_129971199.1">
    <property type="nucleotide sequence ID" value="NZ_JACCEW010000007.1"/>
</dbReference>
<feature type="compositionally biased region" description="Basic and acidic residues" evidence="1">
    <location>
        <begin position="239"/>
        <end position="252"/>
    </location>
</feature>
<proteinExistence type="predicted"/>
<dbReference type="Proteomes" id="UP000580517">
    <property type="component" value="Unassembled WGS sequence"/>
</dbReference>
<evidence type="ECO:0000259" key="2">
    <source>
        <dbReference type="SMART" id="SM00858"/>
    </source>
</evidence>
<dbReference type="Pfam" id="PF08666">
    <property type="entry name" value="SAF"/>
    <property type="match status" value="1"/>
</dbReference>
<organism evidence="3 4">
    <name type="scientific">Allopusillimonas soli</name>
    <dbReference type="NCBI Taxonomy" id="659016"/>
    <lineage>
        <taxon>Bacteria</taxon>
        <taxon>Pseudomonadati</taxon>
        <taxon>Pseudomonadota</taxon>
        <taxon>Betaproteobacteria</taxon>
        <taxon>Burkholderiales</taxon>
        <taxon>Alcaligenaceae</taxon>
        <taxon>Allopusillimonas</taxon>
    </lineage>
</organism>
<dbReference type="AlphaFoldDB" id="A0A853FFZ4"/>
<dbReference type="OrthoDB" id="8776995at2"/>
<dbReference type="InterPro" id="IPR013974">
    <property type="entry name" value="SAF"/>
</dbReference>
<feature type="region of interest" description="Disordered" evidence="1">
    <location>
        <begin position="283"/>
        <end position="328"/>
    </location>
</feature>
<feature type="domain" description="SAF" evidence="2">
    <location>
        <begin position="53"/>
        <end position="113"/>
    </location>
</feature>
<dbReference type="EMBL" id="JACCEW010000007">
    <property type="protein sequence ID" value="NYT38799.1"/>
    <property type="molecule type" value="Genomic_DNA"/>
</dbReference>
<feature type="region of interest" description="Disordered" evidence="1">
    <location>
        <begin position="185"/>
        <end position="207"/>
    </location>
</feature>
<evidence type="ECO:0000313" key="3">
    <source>
        <dbReference type="EMBL" id="NYT38799.1"/>
    </source>
</evidence>
<dbReference type="SMART" id="SM00858">
    <property type="entry name" value="SAF"/>
    <property type="match status" value="1"/>
</dbReference>
<dbReference type="InterPro" id="IPR017592">
    <property type="entry name" value="Pilus_assmbl_Flp-typ_CpaB"/>
</dbReference>
<accession>A0A853FFZ4</accession>
<dbReference type="InterPro" id="IPR031571">
    <property type="entry name" value="RcpC_dom"/>
</dbReference>
<sequence>MSPILKFLAAILVVIAVALGVVAYRIANRPALPPPAPNTPIAASEAPKPVPTYPVVLAAKDIAAGVPMANTALKTAQWPVSPKQAYAEPKELVGKRLRFDLPAGEPITRAMLMQGLATYLDEGQRAVSIPVDEITGASNRIRPGDIVDVFFTLERKSSGGADNAEVADTQARLLLPQVRVLAYGLDSLDGPPPQDAASDNQQPRRRDQANNAMLAVPLARVNELLLAVRSGKLQLALRSPEDESRPDTDLFKPTEPLLAGRKDLTAAERQLLAEAGNRAYAGESLTQVSGADQDNKPEKKAQAPRTSSAQPHRSVQVIRGGKAETVKY</sequence>
<comment type="caution">
    <text evidence="3">The sequence shown here is derived from an EMBL/GenBank/DDBJ whole genome shotgun (WGS) entry which is preliminary data.</text>
</comment>
<dbReference type="Pfam" id="PF16976">
    <property type="entry name" value="RcpC"/>
    <property type="match status" value="1"/>
</dbReference>
<keyword evidence="4" id="KW-1185">Reference proteome</keyword>
<protein>
    <submittedName>
        <fullName evidence="3">Flp pilus assembly protein CpaB</fullName>
    </submittedName>
</protein>
<feature type="region of interest" description="Disordered" evidence="1">
    <location>
        <begin position="236"/>
        <end position="256"/>
    </location>
</feature>
<dbReference type="NCBIfam" id="TIGR03177">
    <property type="entry name" value="pilus_cpaB"/>
    <property type="match status" value="1"/>
</dbReference>
<dbReference type="CDD" id="cd11614">
    <property type="entry name" value="SAF_CpaB_FlgA_like"/>
    <property type="match status" value="1"/>
</dbReference>
<reference evidence="3 4" key="1">
    <citation type="submission" date="2020-07" db="EMBL/GenBank/DDBJ databases">
        <title>Taxonomic revisions and descriptions of new bacterial species based on genomic comparisons in the high-G+C-content subgroup of the family Alcaligenaceae.</title>
        <authorList>
            <person name="Szabo A."/>
            <person name="Felfoldi T."/>
        </authorList>
    </citation>
    <scope>NUCLEOTIDE SEQUENCE [LARGE SCALE GENOMIC DNA]</scope>
    <source>
        <strain evidence="3 4">DSM 25264</strain>
    </source>
</reference>
<evidence type="ECO:0000256" key="1">
    <source>
        <dbReference type="SAM" id="MobiDB-lite"/>
    </source>
</evidence>
<evidence type="ECO:0000313" key="4">
    <source>
        <dbReference type="Proteomes" id="UP000580517"/>
    </source>
</evidence>
<feature type="compositionally biased region" description="Polar residues" evidence="1">
    <location>
        <begin position="304"/>
        <end position="313"/>
    </location>
</feature>
<gene>
    <name evidence="3" type="primary">cpaB</name>
    <name evidence="3" type="ORF">H0A68_18125</name>
</gene>
<name>A0A853FFZ4_9BURK</name>